<dbReference type="HOGENOM" id="CLU_983293_0_0_3"/>
<dbReference type="eggNOG" id="ENOG502Z8A8">
    <property type="taxonomic scope" value="Bacteria"/>
</dbReference>
<name>Q110V8_TRIEI</name>
<dbReference type="KEGG" id="ter:Tery_2785"/>
<dbReference type="PROSITE" id="PS51257">
    <property type="entry name" value="PROKAR_LIPOPROTEIN"/>
    <property type="match status" value="1"/>
</dbReference>
<organism evidence="2">
    <name type="scientific">Trichodesmium erythraeum (strain IMS101)</name>
    <dbReference type="NCBI Taxonomy" id="203124"/>
    <lineage>
        <taxon>Bacteria</taxon>
        <taxon>Bacillati</taxon>
        <taxon>Cyanobacteriota</taxon>
        <taxon>Cyanophyceae</taxon>
        <taxon>Oscillatoriophycideae</taxon>
        <taxon>Oscillatoriales</taxon>
        <taxon>Microcoleaceae</taxon>
        <taxon>Trichodesmium</taxon>
    </lineage>
</organism>
<feature type="chain" id="PRO_5004179987" description="DUF4382 domain-containing protein" evidence="1">
    <location>
        <begin position="25"/>
        <end position="287"/>
    </location>
</feature>
<evidence type="ECO:0000313" key="2">
    <source>
        <dbReference type="EMBL" id="ABG51966.1"/>
    </source>
</evidence>
<dbReference type="AlphaFoldDB" id="Q110V8"/>
<protein>
    <recommendedName>
        <fullName evidence="3">DUF4382 domain-containing protein</fullName>
    </recommendedName>
</protein>
<sequence length="287" mass="31753">MKMRIRKLLLMLLTLTFVTPTSLLSSCRNQIDQDNTNSTQIIDKTKGNLKLRANGEDFVRKGFITKDGWKITFDKLYINLVEVTAYQTDPPYKAETGAKLEAKEKVILTKSKVVNLAEGNETAETILVSEISAPPGHYNAISWKMLKATKSPVQGYSLLMSGTATKDSKTISFIVKIDHELEFTCGDFVGDQRKGILKAGETAELETTFHFDHLFGDSNANPDEEINTEALGFAPLAAIATAGKVEVDMETFKKKLSPTNYEKFMAILPSLGHVGEGHCDGQILKRE</sequence>
<dbReference type="EMBL" id="CP000393">
    <property type="protein sequence ID" value="ABG51966.1"/>
    <property type="molecule type" value="Genomic_DNA"/>
</dbReference>
<evidence type="ECO:0000256" key="1">
    <source>
        <dbReference type="SAM" id="SignalP"/>
    </source>
</evidence>
<gene>
    <name evidence="2" type="ordered locus">Tery_2785</name>
</gene>
<keyword evidence="1" id="KW-0732">Signal</keyword>
<reference evidence="2" key="1">
    <citation type="submission" date="2006-06" db="EMBL/GenBank/DDBJ databases">
        <title>Complete sequence of Trichodesmium erythraeum IMS101.</title>
        <authorList>
            <consortium name="US DOE Joint Genome Institute"/>
            <person name="Copeland A."/>
            <person name="Lucas S."/>
            <person name="Lapidus A."/>
            <person name="Barry K."/>
            <person name="Detter J.C."/>
            <person name="Glavina del Rio T."/>
            <person name="Hammon N."/>
            <person name="Israni S."/>
            <person name="Dalin E."/>
            <person name="Tice H."/>
            <person name="Pitluck S."/>
            <person name="Kiss H."/>
            <person name="Munk A.C."/>
            <person name="Brettin T."/>
            <person name="Bruce D."/>
            <person name="Han C."/>
            <person name="Tapia R."/>
            <person name="Gilna P."/>
            <person name="Schmutz J."/>
            <person name="Larimer F."/>
            <person name="Land M."/>
            <person name="Hauser L."/>
            <person name="Kyrpides N."/>
            <person name="Kim E."/>
            <person name="Richardson P."/>
        </authorList>
    </citation>
    <scope>NUCLEOTIDE SEQUENCE [LARGE SCALE GENOMIC DNA]</scope>
    <source>
        <strain evidence="2">IMS101</strain>
    </source>
</reference>
<accession>Q110V8</accession>
<evidence type="ECO:0008006" key="3">
    <source>
        <dbReference type="Google" id="ProtNLM"/>
    </source>
</evidence>
<proteinExistence type="predicted"/>
<feature type="signal peptide" evidence="1">
    <location>
        <begin position="1"/>
        <end position="24"/>
    </location>
</feature>